<feature type="domain" description="Tet-like 2OG-Fe(II) oxygenase" evidence="2">
    <location>
        <begin position="160"/>
        <end position="352"/>
    </location>
</feature>
<accession>A0A0L0V1H2</accession>
<sequence>MVSTTGSVEGEPPFELDESLPGNKRKRRRNRNNNAKKDRKKTATRDLEFETTISNIPVLSSTNVFAKLKKLDLFPEISKEVNEKQLSMVEESGTDVNQQAGKQLSVIGPRDPTEEETTTARKYIQDNFITRSHGHVKVFNSKTSEIISMVEFLQIPHLESQQKEDFEFVCEFIHSCKQFIIPHYGTCNTIDDQNGFDNVTSMIGWSQDTTQLVILEKYLNKEAIEEHSQTYQELKISSTKAAKILWDFYTTFANVACENTRKEMINSASLSTTTASLSFPMSTDVDTEERINDLLPLTFAMIIPITKSTGKIASEVDSLDIPQLVFPDLNLTFTLQPNTVPILILRDRQYSHRLINSSSSSSTAGLGADDFSRLAICIRPPLPSQLLTN</sequence>
<evidence type="ECO:0000313" key="4">
    <source>
        <dbReference type="Proteomes" id="UP000054564"/>
    </source>
</evidence>
<name>A0A0L0V1H2_9BASI</name>
<reference evidence="4" key="1">
    <citation type="submission" date="2014-03" db="EMBL/GenBank/DDBJ databases">
        <title>The Genome Sequence of Puccinia striiformis f. sp. tritici PST-78.</title>
        <authorList>
            <consortium name="The Broad Institute Genome Sequencing Platform"/>
            <person name="Cuomo C."/>
            <person name="Hulbert S."/>
            <person name="Chen X."/>
            <person name="Walker B."/>
            <person name="Young S.K."/>
            <person name="Zeng Q."/>
            <person name="Gargeya S."/>
            <person name="Fitzgerald M."/>
            <person name="Haas B."/>
            <person name="Abouelleil A."/>
            <person name="Alvarado L."/>
            <person name="Arachchi H.M."/>
            <person name="Berlin A.M."/>
            <person name="Chapman S.B."/>
            <person name="Goldberg J."/>
            <person name="Griggs A."/>
            <person name="Gujja S."/>
            <person name="Hansen M."/>
            <person name="Howarth C."/>
            <person name="Imamovic A."/>
            <person name="Larimer J."/>
            <person name="McCowan C."/>
            <person name="Montmayeur A."/>
            <person name="Murphy C."/>
            <person name="Neiman D."/>
            <person name="Pearson M."/>
            <person name="Priest M."/>
            <person name="Roberts A."/>
            <person name="Saif S."/>
            <person name="Shea T."/>
            <person name="Sisk P."/>
            <person name="Sykes S."/>
            <person name="Wortman J."/>
            <person name="Nusbaum C."/>
            <person name="Birren B."/>
        </authorList>
    </citation>
    <scope>NUCLEOTIDE SEQUENCE [LARGE SCALE GENOMIC DNA]</scope>
    <source>
        <strain evidence="4">race PST-78</strain>
    </source>
</reference>
<dbReference type="InterPro" id="IPR046798">
    <property type="entry name" value="2OG-FeII_Oxy_6"/>
</dbReference>
<evidence type="ECO:0000256" key="1">
    <source>
        <dbReference type="SAM" id="MobiDB-lite"/>
    </source>
</evidence>
<proteinExistence type="predicted"/>
<gene>
    <name evidence="3" type="ORF">PSTG_13502</name>
</gene>
<evidence type="ECO:0000313" key="3">
    <source>
        <dbReference type="EMBL" id="KNE93113.1"/>
    </source>
</evidence>
<dbReference type="AlphaFoldDB" id="A0A0L0V1H2"/>
<dbReference type="EMBL" id="AJIL01000145">
    <property type="protein sequence ID" value="KNE93113.1"/>
    <property type="molecule type" value="Genomic_DNA"/>
</dbReference>
<protein>
    <recommendedName>
        <fullName evidence="2">Tet-like 2OG-Fe(II) oxygenase domain-containing protein</fullName>
    </recommendedName>
</protein>
<keyword evidence="4" id="KW-1185">Reference proteome</keyword>
<organism evidence="3 4">
    <name type="scientific">Puccinia striiformis f. sp. tritici PST-78</name>
    <dbReference type="NCBI Taxonomy" id="1165861"/>
    <lineage>
        <taxon>Eukaryota</taxon>
        <taxon>Fungi</taxon>
        <taxon>Dikarya</taxon>
        <taxon>Basidiomycota</taxon>
        <taxon>Pucciniomycotina</taxon>
        <taxon>Pucciniomycetes</taxon>
        <taxon>Pucciniales</taxon>
        <taxon>Pucciniaceae</taxon>
        <taxon>Puccinia</taxon>
    </lineage>
</organism>
<feature type="region of interest" description="Disordered" evidence="1">
    <location>
        <begin position="1"/>
        <end position="45"/>
    </location>
</feature>
<evidence type="ECO:0000259" key="2">
    <source>
        <dbReference type="Pfam" id="PF20515"/>
    </source>
</evidence>
<comment type="caution">
    <text evidence="3">The sequence shown here is derived from an EMBL/GenBank/DDBJ whole genome shotgun (WGS) entry which is preliminary data.</text>
</comment>
<dbReference type="Pfam" id="PF20515">
    <property type="entry name" value="2OG-FeII_Oxy_6"/>
    <property type="match status" value="1"/>
</dbReference>
<dbReference type="Proteomes" id="UP000054564">
    <property type="component" value="Unassembled WGS sequence"/>
</dbReference>